<dbReference type="AlphaFoldDB" id="A0A063Y5M3"/>
<protein>
    <submittedName>
        <fullName evidence="5">Transcriptional regulator, GntR family</fullName>
    </submittedName>
</protein>
<keyword evidence="6" id="KW-1185">Reference proteome</keyword>
<dbReference type="OrthoDB" id="7173258at2"/>
<dbReference type="EMBL" id="JMSZ01000021">
    <property type="protein sequence ID" value="KDE39822.1"/>
    <property type="molecule type" value="Genomic_DNA"/>
</dbReference>
<dbReference type="InterPro" id="IPR000524">
    <property type="entry name" value="Tscrpt_reg_HTH_GntR"/>
</dbReference>
<evidence type="ECO:0000313" key="5">
    <source>
        <dbReference type="EMBL" id="KDE39822.1"/>
    </source>
</evidence>
<dbReference type="InterPro" id="IPR028978">
    <property type="entry name" value="Chorismate_lyase_/UTRA_dom_sf"/>
</dbReference>
<evidence type="ECO:0000256" key="2">
    <source>
        <dbReference type="ARBA" id="ARBA00023125"/>
    </source>
</evidence>
<comment type="caution">
    <text evidence="5">The sequence shown here is derived from an EMBL/GenBank/DDBJ whole genome shotgun (WGS) entry which is preliminary data.</text>
</comment>
<dbReference type="Gene3D" id="1.10.10.10">
    <property type="entry name" value="Winged helix-like DNA-binding domain superfamily/Winged helix DNA-binding domain"/>
    <property type="match status" value="1"/>
</dbReference>
<evidence type="ECO:0000313" key="6">
    <source>
        <dbReference type="Proteomes" id="UP000027318"/>
    </source>
</evidence>
<dbReference type="FunFam" id="1.10.10.10:FF:000079">
    <property type="entry name" value="GntR family transcriptional regulator"/>
    <property type="match status" value="1"/>
</dbReference>
<dbReference type="InterPro" id="IPR036390">
    <property type="entry name" value="WH_DNA-bd_sf"/>
</dbReference>
<proteinExistence type="predicted"/>
<dbReference type="Pfam" id="PF00392">
    <property type="entry name" value="GntR"/>
    <property type="match status" value="1"/>
</dbReference>
<evidence type="ECO:0000259" key="4">
    <source>
        <dbReference type="PROSITE" id="PS50949"/>
    </source>
</evidence>
<dbReference type="InterPro" id="IPR050679">
    <property type="entry name" value="Bact_HTH_transcr_reg"/>
</dbReference>
<sequence>MLSNPINSAFDDRLPLYARLRDQLASRIAKGEWAPGDMIPSENRLAEEYGVAVATMRMALKQLSEEGLLERRRGTGTFVKRPAFRADLFRFFHVMDMEGNDQPMIPESRIISCEITEAPADVLAAFGDPAKSPCIRLERIRLWSGEPLLFEELYLRLPDFNGLEKINFKTSGPLLYPVFLDQFGILISSATDELSFGLATDQSAKYLELPQGSSVAVIQRLARNPIGRVIEFRRAHGRPERFRYRVTLGEQPN</sequence>
<dbReference type="PANTHER" id="PTHR44846">
    <property type="entry name" value="MANNOSYL-D-GLYCERATE TRANSPORT/METABOLISM SYSTEM REPRESSOR MNGR-RELATED"/>
    <property type="match status" value="1"/>
</dbReference>
<gene>
    <name evidence="5" type="ORF">ADINL_1459</name>
</gene>
<dbReference type="Gene3D" id="3.40.1410.10">
    <property type="entry name" value="Chorismate lyase-like"/>
    <property type="match status" value="1"/>
</dbReference>
<dbReference type="PROSITE" id="PS50949">
    <property type="entry name" value="HTH_GNTR"/>
    <property type="match status" value="1"/>
</dbReference>
<dbReference type="GO" id="GO:0003700">
    <property type="term" value="F:DNA-binding transcription factor activity"/>
    <property type="evidence" value="ECO:0007669"/>
    <property type="project" value="InterPro"/>
</dbReference>
<name>A0A063Y5M3_9GAMM</name>
<keyword evidence="2" id="KW-0238">DNA-binding</keyword>
<dbReference type="GO" id="GO:0045892">
    <property type="term" value="P:negative regulation of DNA-templated transcription"/>
    <property type="evidence" value="ECO:0007669"/>
    <property type="project" value="TreeGrafter"/>
</dbReference>
<keyword evidence="1" id="KW-0805">Transcription regulation</keyword>
<dbReference type="PATRIC" id="fig|267850.7.peg.1438"/>
<dbReference type="Proteomes" id="UP000027318">
    <property type="component" value="Unassembled WGS sequence"/>
</dbReference>
<dbReference type="RefSeq" id="WP_036545778.1">
    <property type="nucleotide sequence ID" value="NZ_JMSZ01000021.1"/>
</dbReference>
<evidence type="ECO:0000256" key="1">
    <source>
        <dbReference type="ARBA" id="ARBA00023015"/>
    </source>
</evidence>
<dbReference type="Pfam" id="PF07702">
    <property type="entry name" value="UTRA"/>
    <property type="match status" value="1"/>
</dbReference>
<feature type="domain" description="HTH gntR-type" evidence="4">
    <location>
        <begin position="14"/>
        <end position="82"/>
    </location>
</feature>
<dbReference type="GO" id="GO:0003677">
    <property type="term" value="F:DNA binding"/>
    <property type="evidence" value="ECO:0007669"/>
    <property type="project" value="UniProtKB-KW"/>
</dbReference>
<dbReference type="SUPFAM" id="SSF46785">
    <property type="entry name" value="Winged helix' DNA-binding domain"/>
    <property type="match status" value="1"/>
</dbReference>
<dbReference type="CDD" id="cd07377">
    <property type="entry name" value="WHTH_GntR"/>
    <property type="match status" value="1"/>
</dbReference>
<keyword evidence="3" id="KW-0804">Transcription</keyword>
<dbReference type="STRING" id="267850.ADINL_1459"/>
<dbReference type="SMART" id="SM00345">
    <property type="entry name" value="HTH_GNTR"/>
    <property type="match status" value="1"/>
</dbReference>
<dbReference type="SUPFAM" id="SSF64288">
    <property type="entry name" value="Chorismate lyase-like"/>
    <property type="match status" value="1"/>
</dbReference>
<dbReference type="InterPro" id="IPR036388">
    <property type="entry name" value="WH-like_DNA-bd_sf"/>
</dbReference>
<accession>A0A063Y5M3</accession>
<organism evidence="5 6">
    <name type="scientific">Nitrincola lacisaponensis</name>
    <dbReference type="NCBI Taxonomy" id="267850"/>
    <lineage>
        <taxon>Bacteria</taxon>
        <taxon>Pseudomonadati</taxon>
        <taxon>Pseudomonadota</taxon>
        <taxon>Gammaproteobacteria</taxon>
        <taxon>Oceanospirillales</taxon>
        <taxon>Oceanospirillaceae</taxon>
        <taxon>Nitrincola</taxon>
    </lineage>
</organism>
<dbReference type="PRINTS" id="PR00035">
    <property type="entry name" value="HTHGNTR"/>
</dbReference>
<reference evidence="5 6" key="1">
    <citation type="journal article" date="2005" name="Int. J. Syst. Evol. Microbiol.">
        <title>Nitrincola lacisaponensis gen. nov., sp. nov., a novel alkaliphilic bacterium isolated from an alkaline, saline lake.</title>
        <authorList>
            <person name="Dimitriu P.A."/>
            <person name="Shukla S.K."/>
            <person name="Conradt J."/>
            <person name="Marquez M.C."/>
            <person name="Ventosa A."/>
            <person name="Maglia A."/>
            <person name="Peyton B.M."/>
            <person name="Pinkart H.C."/>
            <person name="Mormile M.R."/>
        </authorList>
    </citation>
    <scope>NUCLEOTIDE SEQUENCE [LARGE SCALE GENOMIC DNA]</scope>
    <source>
        <strain evidence="5 6">4CA</strain>
    </source>
</reference>
<dbReference type="InterPro" id="IPR011663">
    <property type="entry name" value="UTRA"/>
</dbReference>
<dbReference type="SMART" id="SM00866">
    <property type="entry name" value="UTRA"/>
    <property type="match status" value="1"/>
</dbReference>
<evidence type="ECO:0000256" key="3">
    <source>
        <dbReference type="ARBA" id="ARBA00023163"/>
    </source>
</evidence>
<dbReference type="PANTHER" id="PTHR44846:SF1">
    <property type="entry name" value="MANNOSYL-D-GLYCERATE TRANSPORT_METABOLISM SYSTEM REPRESSOR MNGR-RELATED"/>
    <property type="match status" value="1"/>
</dbReference>